<proteinExistence type="predicted"/>
<name>A0A4U6RS89_BRAEL</name>
<evidence type="ECO:0000313" key="3">
    <source>
        <dbReference type="EMBL" id="TKV77677.1"/>
    </source>
</evidence>
<dbReference type="InterPro" id="IPR054707">
    <property type="entry name" value="DhpH_subs-bd"/>
</dbReference>
<dbReference type="RefSeq" id="WP_137482459.1">
    <property type="nucleotide sequence ID" value="NZ_SZZP01000022.1"/>
</dbReference>
<evidence type="ECO:0000256" key="1">
    <source>
        <dbReference type="SAM" id="Phobius"/>
    </source>
</evidence>
<comment type="caution">
    <text evidence="3">The sequence shown here is derived from an EMBL/GenBank/DDBJ whole genome shotgun (WGS) entry which is preliminary data.</text>
</comment>
<dbReference type="InterPro" id="IPR036188">
    <property type="entry name" value="FAD/NAD-bd_sf"/>
</dbReference>
<organism evidence="3 4">
    <name type="scientific">Bradyrhizobium elkanii</name>
    <dbReference type="NCBI Taxonomy" id="29448"/>
    <lineage>
        <taxon>Bacteria</taxon>
        <taxon>Pseudomonadati</taxon>
        <taxon>Pseudomonadota</taxon>
        <taxon>Alphaproteobacteria</taxon>
        <taxon>Hyphomicrobiales</taxon>
        <taxon>Nitrobacteraceae</taxon>
        <taxon>Bradyrhizobium</taxon>
    </lineage>
</organism>
<reference evidence="3 4" key="1">
    <citation type="submission" date="2019-05" db="EMBL/GenBank/DDBJ databases">
        <title>Draft Genome of Bradyrhizobium elkanii strain SEMIA 938, Used in Commercial Inoculants for Lupinus spp. in Brazil.</title>
        <authorList>
            <person name="Hungria M."/>
            <person name="Delamuta J.R.M."/>
            <person name="Ribeiro R.A."/>
            <person name="Nogueira M.A."/>
        </authorList>
    </citation>
    <scope>NUCLEOTIDE SEQUENCE [LARGE SCALE GENOMIC DNA]</scope>
    <source>
        <strain evidence="3 4">Semia 938</strain>
    </source>
</reference>
<dbReference type="PANTHER" id="PTHR47469:SF2">
    <property type="entry name" value="OS06G0597600 PROTEIN"/>
    <property type="match status" value="1"/>
</dbReference>
<dbReference type="SUPFAM" id="SSF51905">
    <property type="entry name" value="FAD/NAD(P)-binding domain"/>
    <property type="match status" value="1"/>
</dbReference>
<dbReference type="NCBIfam" id="NF005566">
    <property type="entry name" value="PRK07236.1"/>
    <property type="match status" value="1"/>
</dbReference>
<evidence type="ECO:0000259" key="2">
    <source>
        <dbReference type="Pfam" id="PF22607"/>
    </source>
</evidence>
<dbReference type="AlphaFoldDB" id="A0A4U6RS89"/>
<dbReference type="PANTHER" id="PTHR47469">
    <property type="entry name" value="MONOOXYGENASE-LIKE"/>
    <property type="match status" value="1"/>
</dbReference>
<evidence type="ECO:0000313" key="4">
    <source>
        <dbReference type="Proteomes" id="UP000305095"/>
    </source>
</evidence>
<protein>
    <submittedName>
        <fullName evidence="3">FAD-dependent oxidoreductase</fullName>
    </submittedName>
</protein>
<sequence length="416" mass="45037">MSGDRWKRRVRPKALVIGGSMAGLFAALLLRREGWNVDVYERIGSELAGRGAGIVTHHELFEVLGRAGIDTEAAAVGVVVPGRRVLDRSGRIVGELGLRQVLTSWGHLYGLLKAALPAEDYHHGKNLVEVAELGDRVVARFSDGSEVSADLLIGADGIFSCVRAQLAIDVRPAYAGYVAWRGLVNERDLSPRTRAELCDWFAFSLPPGEQMLGYPVAGTKEEMDVGERRFNFVWYRPANADHGLADLLTDIDGVRHELSIPPTKIRPDVIASMRRDAERSLAPQFAEVVRLTPQPFMQAILDLETPRMALGSRTVILGDAAFVARPHVGMGVTKAAADAAALVDALRAHPADLPAALAKFESIRLPFGAAVVRRARHLGAYMQAQIATAEERAMAERHRSPEAVMAETAVATGIAA</sequence>
<feature type="transmembrane region" description="Helical" evidence="1">
    <location>
        <begin position="12"/>
        <end position="30"/>
    </location>
</feature>
<dbReference type="Pfam" id="PF22607">
    <property type="entry name" value="FAD_binding-like"/>
    <property type="match status" value="1"/>
</dbReference>
<dbReference type="InterPro" id="IPR053212">
    <property type="entry name" value="DHP_3-monooxygenase"/>
</dbReference>
<gene>
    <name evidence="3" type="ORF">FDV58_30765</name>
</gene>
<accession>A0A4U6RS89</accession>
<feature type="domain" description="2,6-dihydroxypyridine 3-monooxygenase substrate binding" evidence="2">
    <location>
        <begin position="174"/>
        <end position="302"/>
    </location>
</feature>
<keyword evidence="1" id="KW-0812">Transmembrane</keyword>
<keyword evidence="1" id="KW-1133">Transmembrane helix</keyword>
<dbReference type="Gene3D" id="3.50.50.60">
    <property type="entry name" value="FAD/NAD(P)-binding domain"/>
    <property type="match status" value="2"/>
</dbReference>
<keyword evidence="1" id="KW-0472">Membrane</keyword>
<dbReference type="PRINTS" id="PR00420">
    <property type="entry name" value="RNGMNOXGNASE"/>
</dbReference>
<dbReference type="Proteomes" id="UP000305095">
    <property type="component" value="Unassembled WGS sequence"/>
</dbReference>
<dbReference type="EMBL" id="SZZP01000022">
    <property type="protein sequence ID" value="TKV77677.1"/>
    <property type="molecule type" value="Genomic_DNA"/>
</dbReference>
<dbReference type="SUPFAM" id="SSF54373">
    <property type="entry name" value="FAD-linked reductases, C-terminal domain"/>
    <property type="match status" value="1"/>
</dbReference>